<comment type="caution">
    <text evidence="12">The sequence shown here is derived from an EMBL/GenBank/DDBJ whole genome shotgun (WGS) entry which is preliminary data.</text>
</comment>
<proteinExistence type="predicted"/>
<evidence type="ECO:0000313" key="13">
    <source>
        <dbReference type="Proteomes" id="UP000679749"/>
    </source>
</evidence>
<protein>
    <recommendedName>
        <fullName evidence="2">histidine kinase</fullName>
        <ecNumber evidence="2">2.7.13.3</ecNumber>
    </recommendedName>
</protein>
<dbReference type="NCBIfam" id="TIGR00229">
    <property type="entry name" value="sensory_box"/>
    <property type="match status" value="1"/>
</dbReference>
<dbReference type="CDD" id="cd00130">
    <property type="entry name" value="PAS"/>
    <property type="match status" value="1"/>
</dbReference>
<keyword evidence="7" id="KW-0902">Two-component regulatory system</keyword>
<dbReference type="InterPro" id="IPR036890">
    <property type="entry name" value="HATPase_C_sf"/>
</dbReference>
<dbReference type="InterPro" id="IPR000700">
    <property type="entry name" value="PAS-assoc_C"/>
</dbReference>
<dbReference type="PROSITE" id="PS50112">
    <property type="entry name" value="PAS"/>
    <property type="match status" value="1"/>
</dbReference>
<evidence type="ECO:0000256" key="6">
    <source>
        <dbReference type="ARBA" id="ARBA00022840"/>
    </source>
</evidence>
<evidence type="ECO:0000259" key="10">
    <source>
        <dbReference type="PROSITE" id="PS50112"/>
    </source>
</evidence>
<dbReference type="Pfam" id="PF08447">
    <property type="entry name" value="PAS_3"/>
    <property type="match status" value="1"/>
</dbReference>
<dbReference type="SMART" id="SM00091">
    <property type="entry name" value="PAS"/>
    <property type="match status" value="1"/>
</dbReference>
<accession>A0A942U8S3</accession>
<dbReference type="SUPFAM" id="SSF55874">
    <property type="entry name" value="ATPase domain of HSP90 chaperone/DNA topoisomerase II/histidine kinase"/>
    <property type="match status" value="1"/>
</dbReference>
<dbReference type="GO" id="GO:0046983">
    <property type="term" value="F:protein dimerization activity"/>
    <property type="evidence" value="ECO:0007669"/>
    <property type="project" value="InterPro"/>
</dbReference>
<dbReference type="SUPFAM" id="SSF55785">
    <property type="entry name" value="PYP-like sensor domain (PAS domain)"/>
    <property type="match status" value="1"/>
</dbReference>
<evidence type="ECO:0000259" key="11">
    <source>
        <dbReference type="PROSITE" id="PS50113"/>
    </source>
</evidence>
<dbReference type="InterPro" id="IPR035965">
    <property type="entry name" value="PAS-like_dom_sf"/>
</dbReference>
<dbReference type="CDD" id="cd16917">
    <property type="entry name" value="HATPase_UhpB-NarQ-NarX-like"/>
    <property type="match status" value="1"/>
</dbReference>
<feature type="coiled-coil region" evidence="8">
    <location>
        <begin position="115"/>
        <end position="142"/>
    </location>
</feature>
<dbReference type="PANTHER" id="PTHR24421">
    <property type="entry name" value="NITRATE/NITRITE SENSOR PROTEIN NARX-RELATED"/>
    <property type="match status" value="1"/>
</dbReference>
<evidence type="ECO:0000256" key="4">
    <source>
        <dbReference type="ARBA" id="ARBA00022741"/>
    </source>
</evidence>
<evidence type="ECO:0000256" key="8">
    <source>
        <dbReference type="SAM" id="Coils"/>
    </source>
</evidence>
<reference evidence="12" key="1">
    <citation type="submission" date="2021-05" db="EMBL/GenBank/DDBJ databases">
        <title>Novel Bacillus species.</title>
        <authorList>
            <person name="Liu G."/>
        </authorList>
    </citation>
    <scope>NUCLEOTIDE SEQUENCE</scope>
    <source>
        <strain evidence="12">FJAT-49825</strain>
    </source>
</reference>
<evidence type="ECO:0000256" key="5">
    <source>
        <dbReference type="ARBA" id="ARBA00022777"/>
    </source>
</evidence>
<keyword evidence="13" id="KW-1185">Reference proteome</keyword>
<dbReference type="InterPro" id="IPR005467">
    <property type="entry name" value="His_kinase_dom"/>
</dbReference>
<keyword evidence="6" id="KW-0067">ATP-binding</keyword>
<dbReference type="GO" id="GO:0016020">
    <property type="term" value="C:membrane"/>
    <property type="evidence" value="ECO:0007669"/>
    <property type="project" value="InterPro"/>
</dbReference>
<dbReference type="PROSITE" id="PS50109">
    <property type="entry name" value="HIS_KIN"/>
    <property type="match status" value="1"/>
</dbReference>
<dbReference type="Proteomes" id="UP000679749">
    <property type="component" value="Unassembled WGS sequence"/>
</dbReference>
<dbReference type="Gene3D" id="3.30.450.20">
    <property type="entry name" value="PAS domain"/>
    <property type="match status" value="1"/>
</dbReference>
<evidence type="ECO:0000256" key="7">
    <source>
        <dbReference type="ARBA" id="ARBA00023012"/>
    </source>
</evidence>
<dbReference type="GO" id="GO:0005524">
    <property type="term" value="F:ATP binding"/>
    <property type="evidence" value="ECO:0007669"/>
    <property type="project" value="UniProtKB-KW"/>
</dbReference>
<dbReference type="GO" id="GO:0000155">
    <property type="term" value="F:phosphorelay sensor kinase activity"/>
    <property type="evidence" value="ECO:0007669"/>
    <property type="project" value="InterPro"/>
</dbReference>
<evidence type="ECO:0000256" key="3">
    <source>
        <dbReference type="ARBA" id="ARBA00022679"/>
    </source>
</evidence>
<dbReference type="EC" id="2.7.13.3" evidence="2"/>
<dbReference type="InterPro" id="IPR000014">
    <property type="entry name" value="PAS"/>
</dbReference>
<sequence>MNWEFETIAKHTLDILLIVDQHQIVQFATPSVETILGYRPEEFVGVNAFDPLLPEDRDRLMQSHKEAIATGEPRVDEYRVFHKNGELKYFESRVMPVQNHPDNLIVVSIRDVTLRKRMESELERRKNRYQELQNCLKNYSQDLSGVMKVSELKSRLIHELNTVIPDSEPQMMIYDRESKAIEGEYPVSLAAVLTNLTVGKLKVENEQIYILIGDRKEMAYILTIKSSSIKESMDLIWLETLVHYTVMVFESLNVIESLMSQLETALQKSEKPQWILRLLFNLSEKQRMELSSDLHDTVLQDQMALYRNLESVLKEYQFDSEVDRQLKGIVHGLLDTIHQIRMTCNELRPPLLREAGLISALENLFDYTQVTSTFKIIFSVGNMDSLMINEEETIGIYRIVQELLNNAAKHSQASNLHFHLSRTDESIHLHYLDDGVGFAAEKLTPSFKSMGLSGMRERIQSLNGTIEFTSQPGAGLSVKLQVPLSV</sequence>
<evidence type="ECO:0000313" key="12">
    <source>
        <dbReference type="EMBL" id="MBS4214673.1"/>
    </source>
</evidence>
<keyword evidence="3" id="KW-0808">Transferase</keyword>
<feature type="domain" description="Histidine kinase" evidence="9">
    <location>
        <begin position="396"/>
        <end position="486"/>
    </location>
</feature>
<evidence type="ECO:0000259" key="9">
    <source>
        <dbReference type="PROSITE" id="PS50109"/>
    </source>
</evidence>
<dbReference type="AlphaFoldDB" id="A0A942U8S3"/>
<gene>
    <name evidence="12" type="ORF">KHA99_19680</name>
</gene>
<name>A0A942U8S3_9BACI</name>
<evidence type="ECO:0000256" key="2">
    <source>
        <dbReference type="ARBA" id="ARBA00012438"/>
    </source>
</evidence>
<dbReference type="Pfam" id="PF02518">
    <property type="entry name" value="HATPase_c"/>
    <property type="match status" value="1"/>
</dbReference>
<dbReference type="InterPro" id="IPR003594">
    <property type="entry name" value="HATPase_dom"/>
</dbReference>
<keyword evidence="4" id="KW-0547">Nucleotide-binding</keyword>
<keyword evidence="5" id="KW-0418">Kinase</keyword>
<dbReference type="InterPro" id="IPR011712">
    <property type="entry name" value="Sig_transdc_His_kin_sub3_dim/P"/>
</dbReference>
<dbReference type="Pfam" id="PF07730">
    <property type="entry name" value="HisKA_3"/>
    <property type="match status" value="1"/>
</dbReference>
<dbReference type="Gene3D" id="3.30.565.10">
    <property type="entry name" value="Histidine kinase-like ATPase, C-terminal domain"/>
    <property type="match status" value="1"/>
</dbReference>
<organism evidence="12 13">
    <name type="scientific">Neobacillus rhizophilus</name>
    <dbReference type="NCBI Taxonomy" id="2833579"/>
    <lineage>
        <taxon>Bacteria</taxon>
        <taxon>Bacillati</taxon>
        <taxon>Bacillota</taxon>
        <taxon>Bacilli</taxon>
        <taxon>Bacillales</taxon>
        <taxon>Bacillaceae</taxon>
        <taxon>Neobacillus</taxon>
    </lineage>
</organism>
<dbReference type="PANTHER" id="PTHR24421:SF60">
    <property type="entry name" value="SENSOR HISTIDINE KINASE COMP"/>
    <property type="match status" value="1"/>
</dbReference>
<keyword evidence="8" id="KW-0175">Coiled coil</keyword>
<evidence type="ECO:0000256" key="1">
    <source>
        <dbReference type="ARBA" id="ARBA00000085"/>
    </source>
</evidence>
<dbReference type="EMBL" id="JAGYPF010000004">
    <property type="protein sequence ID" value="MBS4214673.1"/>
    <property type="molecule type" value="Genomic_DNA"/>
</dbReference>
<comment type="catalytic activity">
    <reaction evidence="1">
        <text>ATP + protein L-histidine = ADP + protein N-phospho-L-histidine.</text>
        <dbReference type="EC" id="2.7.13.3"/>
    </reaction>
</comment>
<dbReference type="PROSITE" id="PS50113">
    <property type="entry name" value="PAC"/>
    <property type="match status" value="1"/>
</dbReference>
<feature type="domain" description="PAC" evidence="11">
    <location>
        <begin position="74"/>
        <end position="124"/>
    </location>
</feature>
<dbReference type="SMART" id="SM00387">
    <property type="entry name" value="HATPase_c"/>
    <property type="match status" value="1"/>
</dbReference>
<dbReference type="InterPro" id="IPR013655">
    <property type="entry name" value="PAS_fold_3"/>
</dbReference>
<dbReference type="InterPro" id="IPR050482">
    <property type="entry name" value="Sensor_HK_TwoCompSys"/>
</dbReference>
<feature type="domain" description="PAS" evidence="10">
    <location>
        <begin position="1"/>
        <end position="71"/>
    </location>
</feature>